<keyword evidence="5 8" id="KW-0676">Redox-active center</keyword>
<feature type="site" description="Deprotonates C-terminal active site Cys" evidence="7">
    <location>
        <position position="24"/>
    </location>
</feature>
<feature type="disulfide bond" description="Redox-active" evidence="8">
    <location>
        <begin position="30"/>
        <end position="33"/>
    </location>
</feature>
<dbReference type="HOGENOM" id="CLU_090389_10_1_9"/>
<dbReference type="Pfam" id="PF00085">
    <property type="entry name" value="Thioredoxin"/>
    <property type="match status" value="1"/>
</dbReference>
<dbReference type="Proteomes" id="UP000001732">
    <property type="component" value="Chromosome"/>
</dbReference>
<dbReference type="GO" id="GO:0015035">
    <property type="term" value="F:protein-disulfide reductase activity"/>
    <property type="evidence" value="ECO:0007669"/>
    <property type="project" value="InterPro"/>
</dbReference>
<dbReference type="RefSeq" id="WP_012544218.1">
    <property type="nucleotide sequence ID" value="NC_011295.1"/>
</dbReference>
<dbReference type="OrthoDB" id="530955at2"/>
<dbReference type="PANTHER" id="PTHR45663:SF11">
    <property type="entry name" value="GEO12009P1"/>
    <property type="match status" value="1"/>
</dbReference>
<feature type="site" description="Contributes to redox potential value" evidence="7">
    <location>
        <position position="31"/>
    </location>
</feature>
<evidence type="ECO:0000256" key="7">
    <source>
        <dbReference type="PIRSR" id="PIRSR000077-1"/>
    </source>
</evidence>
<keyword evidence="10" id="KW-0413">Isomerase</keyword>
<feature type="site" description="Contributes to redox potential value" evidence="7">
    <location>
        <position position="32"/>
    </location>
</feature>
<organism evidence="10 11">
    <name type="scientific">Coprothermobacter proteolyticus (strain ATCC 35245 / DSM 5265 / OCM 4 / BT)</name>
    <dbReference type="NCBI Taxonomy" id="309798"/>
    <lineage>
        <taxon>Bacteria</taxon>
        <taxon>Pseudomonadati</taxon>
        <taxon>Coprothermobacterota</taxon>
        <taxon>Coprothermobacteria</taxon>
        <taxon>Coprothermobacterales</taxon>
        <taxon>Coprothermobacteraceae</taxon>
        <taxon>Coprothermobacter</taxon>
    </lineage>
</organism>
<proteinExistence type="inferred from homology"/>
<dbReference type="InterPro" id="IPR013766">
    <property type="entry name" value="Thioredoxin_domain"/>
</dbReference>
<keyword evidence="2" id="KW-0813">Transport</keyword>
<dbReference type="PIRSF" id="PIRSF000077">
    <property type="entry name" value="Thioredoxin"/>
    <property type="match status" value="1"/>
</dbReference>
<evidence type="ECO:0000313" key="10">
    <source>
        <dbReference type="EMBL" id="ACI17566.1"/>
    </source>
</evidence>
<dbReference type="InterPro" id="IPR005746">
    <property type="entry name" value="Thioredoxin"/>
</dbReference>
<accession>B5Y742</accession>
<gene>
    <name evidence="10" type="primary">trxA</name>
    <name evidence="10" type="ordered locus">COPRO5265_0220</name>
</gene>
<dbReference type="Gene3D" id="3.40.30.10">
    <property type="entry name" value="Glutaredoxin"/>
    <property type="match status" value="1"/>
</dbReference>
<dbReference type="GO" id="GO:0005737">
    <property type="term" value="C:cytoplasm"/>
    <property type="evidence" value="ECO:0007669"/>
    <property type="project" value="TreeGrafter"/>
</dbReference>
<dbReference type="PANTHER" id="PTHR45663">
    <property type="entry name" value="GEO12009P1"/>
    <property type="match status" value="1"/>
</dbReference>
<dbReference type="EMBL" id="CP001145">
    <property type="protein sequence ID" value="ACI17566.1"/>
    <property type="molecule type" value="Genomic_DNA"/>
</dbReference>
<dbReference type="CDD" id="cd02947">
    <property type="entry name" value="TRX_family"/>
    <property type="match status" value="1"/>
</dbReference>
<dbReference type="PROSITE" id="PS51352">
    <property type="entry name" value="THIOREDOXIN_2"/>
    <property type="match status" value="1"/>
</dbReference>
<feature type="active site" description="Nucleophile" evidence="7">
    <location>
        <position position="33"/>
    </location>
</feature>
<keyword evidence="4 8" id="KW-1015">Disulfide bond</keyword>
<name>B5Y742_COPPD</name>
<keyword evidence="11" id="KW-1185">Reference proteome</keyword>
<dbReference type="STRING" id="309798.COPRO5265_0220"/>
<evidence type="ECO:0000256" key="3">
    <source>
        <dbReference type="ARBA" id="ARBA00022982"/>
    </source>
</evidence>
<reference evidence="10 11" key="2">
    <citation type="journal article" date="2014" name="Genome Announc.">
        <title>Complete Genome Sequence of Coprothermobacter proteolyticus DSM 5265.</title>
        <authorList>
            <person name="Alexiev A."/>
            <person name="Coil D.A."/>
            <person name="Badger J.H."/>
            <person name="Enticknap J."/>
            <person name="Ward N."/>
            <person name="Robb F.T."/>
            <person name="Eisen J.A."/>
        </authorList>
    </citation>
    <scope>NUCLEOTIDE SEQUENCE [LARGE SCALE GENOMIC DNA]</scope>
    <source>
        <strain evidence="11">ATCC 35245 / DSM 5265 / OCM 4 / BT</strain>
    </source>
</reference>
<evidence type="ECO:0000256" key="1">
    <source>
        <dbReference type="ARBA" id="ARBA00008987"/>
    </source>
</evidence>
<dbReference type="InterPro" id="IPR036249">
    <property type="entry name" value="Thioredoxin-like_sf"/>
</dbReference>
<dbReference type="NCBIfam" id="NF047697">
    <property type="entry name" value="ThioredTrxAClost"/>
    <property type="match status" value="1"/>
</dbReference>
<keyword evidence="3" id="KW-0249">Electron transport</keyword>
<protein>
    <recommendedName>
        <fullName evidence="6">Thioredoxin</fullName>
    </recommendedName>
</protein>
<evidence type="ECO:0000256" key="8">
    <source>
        <dbReference type="PIRSR" id="PIRSR000077-4"/>
    </source>
</evidence>
<evidence type="ECO:0000259" key="9">
    <source>
        <dbReference type="PROSITE" id="PS51352"/>
    </source>
</evidence>
<dbReference type="eggNOG" id="COG3118">
    <property type="taxonomic scope" value="Bacteria"/>
</dbReference>
<dbReference type="KEGG" id="cpo:COPRO5265_0220"/>
<feature type="active site" description="Nucleophile" evidence="7">
    <location>
        <position position="30"/>
    </location>
</feature>
<evidence type="ECO:0000256" key="6">
    <source>
        <dbReference type="PIRNR" id="PIRNR000077"/>
    </source>
</evidence>
<dbReference type="AlphaFoldDB" id="B5Y742"/>
<evidence type="ECO:0000256" key="5">
    <source>
        <dbReference type="ARBA" id="ARBA00023284"/>
    </source>
</evidence>
<dbReference type="SUPFAM" id="SSF52833">
    <property type="entry name" value="Thioredoxin-like"/>
    <property type="match status" value="1"/>
</dbReference>
<comment type="similarity">
    <text evidence="1 6">Belongs to the thioredoxin family.</text>
</comment>
<evidence type="ECO:0000256" key="4">
    <source>
        <dbReference type="ARBA" id="ARBA00023157"/>
    </source>
</evidence>
<sequence>MVEVTAQNFEQEVKSETDKLVLVDFWSEKCEKCMALMPEVEELEKKYADKVKFAKVDAAKDRRFCWSLKVMSLPTFQLYKNGEKVDEITQDVTVDKIEEMINKYL</sequence>
<feature type="domain" description="Thioredoxin" evidence="9">
    <location>
        <begin position="1"/>
        <end position="105"/>
    </location>
</feature>
<evidence type="ECO:0000256" key="2">
    <source>
        <dbReference type="ARBA" id="ARBA00022448"/>
    </source>
</evidence>
<reference evidence="11" key="1">
    <citation type="submission" date="2008-08" db="EMBL/GenBank/DDBJ databases">
        <title>The complete genome sequence of Coprothermobacter proteolyticus strain ATCC 5245 / DSM 5265 / BT.</title>
        <authorList>
            <person name="Dodson R.J."/>
            <person name="Durkin A.S."/>
            <person name="Wu M."/>
            <person name="Eisen J."/>
            <person name="Sutton G."/>
        </authorList>
    </citation>
    <scope>NUCLEOTIDE SEQUENCE [LARGE SCALE GENOMIC DNA]</scope>
    <source>
        <strain evidence="11">ATCC 35245 / DSM 5265 / OCM 4 / BT</strain>
    </source>
</reference>
<dbReference type="GO" id="GO:0016853">
    <property type="term" value="F:isomerase activity"/>
    <property type="evidence" value="ECO:0007669"/>
    <property type="project" value="UniProtKB-KW"/>
</dbReference>
<evidence type="ECO:0000313" key="11">
    <source>
        <dbReference type="Proteomes" id="UP000001732"/>
    </source>
</evidence>